<dbReference type="SMART" id="SM00468">
    <property type="entry name" value="PreSET"/>
    <property type="match status" value="1"/>
</dbReference>
<dbReference type="OrthoDB" id="308383at2759"/>
<evidence type="ECO:0000256" key="2">
    <source>
        <dbReference type="ARBA" id="ARBA00022454"/>
    </source>
</evidence>
<evidence type="ECO:0000256" key="7">
    <source>
        <dbReference type="ARBA" id="ARBA00022833"/>
    </source>
</evidence>
<evidence type="ECO:0008006" key="13">
    <source>
        <dbReference type="Google" id="ProtNLM"/>
    </source>
</evidence>
<accession>A0A1X6NCL2</accession>
<dbReference type="InterPro" id="IPR050973">
    <property type="entry name" value="H3K9_Histone-Lys_N-MTase"/>
</dbReference>
<dbReference type="GO" id="GO:0008270">
    <property type="term" value="F:zinc ion binding"/>
    <property type="evidence" value="ECO:0007669"/>
    <property type="project" value="InterPro"/>
</dbReference>
<dbReference type="InterPro" id="IPR001214">
    <property type="entry name" value="SET_dom"/>
</dbReference>
<dbReference type="RefSeq" id="XP_024342980.1">
    <property type="nucleotide sequence ID" value="XM_024484264.1"/>
</dbReference>
<dbReference type="Pfam" id="PF05033">
    <property type="entry name" value="Pre-SET"/>
    <property type="match status" value="1"/>
</dbReference>
<dbReference type="SUPFAM" id="SSF82199">
    <property type="entry name" value="SET domain"/>
    <property type="match status" value="1"/>
</dbReference>
<evidence type="ECO:0000313" key="12">
    <source>
        <dbReference type="Proteomes" id="UP000194127"/>
    </source>
</evidence>
<dbReference type="GO" id="GO:0005634">
    <property type="term" value="C:nucleus"/>
    <property type="evidence" value="ECO:0007669"/>
    <property type="project" value="InterPro"/>
</dbReference>
<evidence type="ECO:0000256" key="6">
    <source>
        <dbReference type="ARBA" id="ARBA00022723"/>
    </source>
</evidence>
<protein>
    <recommendedName>
        <fullName evidence="13">SET domain-containing protein</fullName>
    </recommendedName>
</protein>
<evidence type="ECO:0000256" key="1">
    <source>
        <dbReference type="ARBA" id="ARBA00004286"/>
    </source>
</evidence>
<evidence type="ECO:0000259" key="8">
    <source>
        <dbReference type="PROSITE" id="PS50280"/>
    </source>
</evidence>
<dbReference type="Proteomes" id="UP000194127">
    <property type="component" value="Unassembled WGS sequence"/>
</dbReference>
<dbReference type="GeneID" id="36329213"/>
<evidence type="ECO:0000313" key="11">
    <source>
        <dbReference type="EMBL" id="OSX66186.1"/>
    </source>
</evidence>
<dbReference type="InterPro" id="IPR046341">
    <property type="entry name" value="SET_dom_sf"/>
</dbReference>
<feature type="domain" description="Post-SET" evidence="10">
    <location>
        <begin position="328"/>
        <end position="344"/>
    </location>
</feature>
<dbReference type="Gene3D" id="2.170.270.10">
    <property type="entry name" value="SET domain"/>
    <property type="match status" value="1"/>
</dbReference>
<dbReference type="GO" id="GO:0005694">
    <property type="term" value="C:chromosome"/>
    <property type="evidence" value="ECO:0007669"/>
    <property type="project" value="UniProtKB-SubCell"/>
</dbReference>
<feature type="domain" description="SET" evidence="8">
    <location>
        <begin position="175"/>
        <end position="307"/>
    </location>
</feature>
<dbReference type="GO" id="GO:0042054">
    <property type="term" value="F:histone methyltransferase activity"/>
    <property type="evidence" value="ECO:0007669"/>
    <property type="project" value="InterPro"/>
</dbReference>
<name>A0A1X6NCL2_9APHY</name>
<sequence length="345" mass="39927">MVDDYTAMRREMDAYYPKSKDIPHDLQDRINALGMHHRRAGNMQALIFEAIITENTAEDEPHAPPIRIINDIDDESTPPFEFYYSNKRWHGEGVPKPDLENLQGCDCNGRCDRNSETCACMKRQRQFLEDTGITGFIYDERRRLRTHEYPIFECNSHCRCSDDCINRVVQRGREVAINIRKTPNKGWGVFAGDKKIPANTYIGVYAGECITDSEAEMRGSIYNKFGRTYLFDLDFWHLKGGDEEWSPKFTIDAYHAGNFTRYLNHSCDPNCSINPCYIDEGNLDKPLLTIFTLRDVAPGEELCFSYFGRPDGDEEEEEEPPAKYHDAVYIPCQCGARNCRQRMWT</sequence>
<evidence type="ECO:0000259" key="10">
    <source>
        <dbReference type="PROSITE" id="PS50868"/>
    </source>
</evidence>
<gene>
    <name evidence="11" type="ORF">POSPLADRAFT_1132873</name>
</gene>
<dbReference type="PANTHER" id="PTHR46223">
    <property type="entry name" value="HISTONE-LYSINE N-METHYLTRANSFERASE SUV39H"/>
    <property type="match status" value="1"/>
</dbReference>
<dbReference type="InterPro" id="IPR007728">
    <property type="entry name" value="Pre-SET_dom"/>
</dbReference>
<dbReference type="PANTHER" id="PTHR46223:SF3">
    <property type="entry name" value="HISTONE-LYSINE N-METHYLTRANSFERASE SET-23"/>
    <property type="match status" value="1"/>
</dbReference>
<reference evidence="11 12" key="1">
    <citation type="submission" date="2017-04" db="EMBL/GenBank/DDBJ databases">
        <title>Genome Sequence of the Model Brown-Rot Fungus Postia placenta SB12.</title>
        <authorList>
            <consortium name="DOE Joint Genome Institute"/>
            <person name="Gaskell J."/>
            <person name="Kersten P."/>
            <person name="Larrondo L.F."/>
            <person name="Canessa P."/>
            <person name="Martinez D."/>
            <person name="Hibbett D."/>
            <person name="Schmoll M."/>
            <person name="Kubicek C.P."/>
            <person name="Martinez A.T."/>
            <person name="Yadav J."/>
            <person name="Master E."/>
            <person name="Magnuson J.K."/>
            <person name="James T."/>
            <person name="Yaver D."/>
            <person name="Berka R."/>
            <person name="Labutti K."/>
            <person name="Lipzen A."/>
            <person name="Aerts A."/>
            <person name="Barry K."/>
            <person name="Henrissat B."/>
            <person name="Blanchette R."/>
            <person name="Grigoriev I."/>
            <person name="Cullen D."/>
        </authorList>
    </citation>
    <scope>NUCLEOTIDE SEQUENCE [LARGE SCALE GENOMIC DNA]</scope>
    <source>
        <strain evidence="11 12">MAD-698-R-SB12</strain>
    </source>
</reference>
<dbReference type="SMART" id="SM00317">
    <property type="entry name" value="SET"/>
    <property type="match status" value="1"/>
</dbReference>
<dbReference type="PROSITE" id="PS50867">
    <property type="entry name" value="PRE_SET"/>
    <property type="match status" value="1"/>
</dbReference>
<proteinExistence type="predicted"/>
<keyword evidence="4" id="KW-0808">Transferase</keyword>
<keyword evidence="2" id="KW-0158">Chromosome</keyword>
<dbReference type="AlphaFoldDB" id="A0A1X6NCL2"/>
<keyword evidence="3" id="KW-0489">Methyltransferase</keyword>
<keyword evidence="12" id="KW-1185">Reference proteome</keyword>
<evidence type="ECO:0000256" key="3">
    <source>
        <dbReference type="ARBA" id="ARBA00022603"/>
    </source>
</evidence>
<dbReference type="PROSITE" id="PS50280">
    <property type="entry name" value="SET"/>
    <property type="match status" value="1"/>
</dbReference>
<keyword evidence="6" id="KW-0479">Metal-binding</keyword>
<comment type="subcellular location">
    <subcellularLocation>
        <location evidence="1">Chromosome</location>
    </subcellularLocation>
</comment>
<dbReference type="EMBL" id="KZ110592">
    <property type="protein sequence ID" value="OSX66186.1"/>
    <property type="molecule type" value="Genomic_DNA"/>
</dbReference>
<dbReference type="GO" id="GO:0032259">
    <property type="term" value="P:methylation"/>
    <property type="evidence" value="ECO:0007669"/>
    <property type="project" value="UniProtKB-KW"/>
</dbReference>
<dbReference type="PROSITE" id="PS50868">
    <property type="entry name" value="POST_SET"/>
    <property type="match status" value="1"/>
</dbReference>
<evidence type="ECO:0000259" key="9">
    <source>
        <dbReference type="PROSITE" id="PS50867"/>
    </source>
</evidence>
<evidence type="ECO:0000256" key="5">
    <source>
        <dbReference type="ARBA" id="ARBA00022691"/>
    </source>
</evidence>
<feature type="domain" description="Pre-SET" evidence="9">
    <location>
        <begin position="103"/>
        <end position="172"/>
    </location>
</feature>
<keyword evidence="5" id="KW-0949">S-adenosyl-L-methionine</keyword>
<evidence type="ECO:0000256" key="4">
    <source>
        <dbReference type="ARBA" id="ARBA00022679"/>
    </source>
</evidence>
<organism evidence="11 12">
    <name type="scientific">Postia placenta MAD-698-R-SB12</name>
    <dbReference type="NCBI Taxonomy" id="670580"/>
    <lineage>
        <taxon>Eukaryota</taxon>
        <taxon>Fungi</taxon>
        <taxon>Dikarya</taxon>
        <taxon>Basidiomycota</taxon>
        <taxon>Agaricomycotina</taxon>
        <taxon>Agaricomycetes</taxon>
        <taxon>Polyporales</taxon>
        <taxon>Adustoporiaceae</taxon>
        <taxon>Rhodonia</taxon>
    </lineage>
</organism>
<keyword evidence="7" id="KW-0862">Zinc</keyword>
<dbReference type="STRING" id="670580.A0A1X6NCL2"/>
<dbReference type="Pfam" id="PF00856">
    <property type="entry name" value="SET"/>
    <property type="match status" value="1"/>
</dbReference>
<dbReference type="InterPro" id="IPR003616">
    <property type="entry name" value="Post-SET_dom"/>
</dbReference>